<dbReference type="Proteomes" id="UP000016930">
    <property type="component" value="Unassembled WGS sequence"/>
</dbReference>
<accession>M2Q1Y1</accession>
<proteinExistence type="predicted"/>
<reference evidence="2 3" key="1">
    <citation type="journal article" date="2012" name="Proc. Natl. Acad. Sci. U.S.A.">
        <title>Comparative genomics of Ceriporiopsis subvermispora and Phanerochaete chrysosporium provide insight into selective ligninolysis.</title>
        <authorList>
            <person name="Fernandez-Fueyo E."/>
            <person name="Ruiz-Duenas F.J."/>
            <person name="Ferreira P."/>
            <person name="Floudas D."/>
            <person name="Hibbett D.S."/>
            <person name="Canessa P."/>
            <person name="Larrondo L.F."/>
            <person name="James T.Y."/>
            <person name="Seelenfreund D."/>
            <person name="Lobos S."/>
            <person name="Polanco R."/>
            <person name="Tello M."/>
            <person name="Honda Y."/>
            <person name="Watanabe T."/>
            <person name="Watanabe T."/>
            <person name="Ryu J.S."/>
            <person name="Kubicek C.P."/>
            <person name="Schmoll M."/>
            <person name="Gaskell J."/>
            <person name="Hammel K.E."/>
            <person name="St John F.J."/>
            <person name="Vanden Wymelenberg A."/>
            <person name="Sabat G."/>
            <person name="Splinter BonDurant S."/>
            <person name="Syed K."/>
            <person name="Yadav J.S."/>
            <person name="Doddapaneni H."/>
            <person name="Subramanian V."/>
            <person name="Lavin J.L."/>
            <person name="Oguiza J.A."/>
            <person name="Perez G."/>
            <person name="Pisabarro A.G."/>
            <person name="Ramirez L."/>
            <person name="Santoyo F."/>
            <person name="Master E."/>
            <person name="Coutinho P.M."/>
            <person name="Henrissat B."/>
            <person name="Lombard V."/>
            <person name="Magnuson J.K."/>
            <person name="Kuees U."/>
            <person name="Hori C."/>
            <person name="Igarashi K."/>
            <person name="Samejima M."/>
            <person name="Held B.W."/>
            <person name="Barry K.W."/>
            <person name="LaButti K.M."/>
            <person name="Lapidus A."/>
            <person name="Lindquist E.A."/>
            <person name="Lucas S.M."/>
            <person name="Riley R."/>
            <person name="Salamov A.A."/>
            <person name="Hoffmeister D."/>
            <person name="Schwenk D."/>
            <person name="Hadar Y."/>
            <person name="Yarden O."/>
            <person name="de Vries R.P."/>
            <person name="Wiebenga A."/>
            <person name="Stenlid J."/>
            <person name="Eastwood D."/>
            <person name="Grigoriev I.V."/>
            <person name="Berka R.M."/>
            <person name="Blanchette R.A."/>
            <person name="Kersten P."/>
            <person name="Martinez A.T."/>
            <person name="Vicuna R."/>
            <person name="Cullen D."/>
        </authorList>
    </citation>
    <scope>NUCLEOTIDE SEQUENCE [LARGE SCALE GENOMIC DNA]</scope>
    <source>
        <strain evidence="2 3">B</strain>
    </source>
</reference>
<keyword evidence="3" id="KW-1185">Reference proteome</keyword>
<evidence type="ECO:0000256" key="1">
    <source>
        <dbReference type="SAM" id="MobiDB-lite"/>
    </source>
</evidence>
<gene>
    <name evidence="2" type="ORF">CERSUDRAFT_89656</name>
</gene>
<feature type="compositionally biased region" description="Basic and acidic residues" evidence="1">
    <location>
        <begin position="20"/>
        <end position="33"/>
    </location>
</feature>
<protein>
    <submittedName>
        <fullName evidence="2">Uncharacterized protein</fullName>
    </submittedName>
</protein>
<dbReference type="AlphaFoldDB" id="M2Q1Y1"/>
<sequence length="133" mass="14829">MCRAKPCVRLSPPPESRAAPAREIDVREADHCKSRSPAQLHPATPSYELPGTAGTQKPPKMCACAYRGAARPVRERNRRDLWSLKIDTAPAGDTLPRTYQNRRLRHSETAQDLRVCTSRCRPTSAGVRDCHNV</sequence>
<evidence type="ECO:0000313" key="3">
    <source>
        <dbReference type="Proteomes" id="UP000016930"/>
    </source>
</evidence>
<dbReference type="HOGENOM" id="CLU_1906501_0_0_1"/>
<feature type="region of interest" description="Disordered" evidence="1">
    <location>
        <begin position="1"/>
        <end position="55"/>
    </location>
</feature>
<dbReference type="EMBL" id="KB445835">
    <property type="protein sequence ID" value="EMD30823.1"/>
    <property type="molecule type" value="Genomic_DNA"/>
</dbReference>
<evidence type="ECO:0000313" key="2">
    <source>
        <dbReference type="EMBL" id="EMD30823.1"/>
    </source>
</evidence>
<name>M2Q1Y1_CERS8</name>
<organism evidence="2 3">
    <name type="scientific">Ceriporiopsis subvermispora (strain B)</name>
    <name type="common">White-rot fungus</name>
    <name type="synonym">Gelatoporia subvermispora</name>
    <dbReference type="NCBI Taxonomy" id="914234"/>
    <lineage>
        <taxon>Eukaryota</taxon>
        <taxon>Fungi</taxon>
        <taxon>Dikarya</taxon>
        <taxon>Basidiomycota</taxon>
        <taxon>Agaricomycotina</taxon>
        <taxon>Agaricomycetes</taxon>
        <taxon>Polyporales</taxon>
        <taxon>Gelatoporiaceae</taxon>
        <taxon>Gelatoporia</taxon>
    </lineage>
</organism>